<accession>A0A8D8WIP9</accession>
<feature type="compositionally biased region" description="Polar residues" evidence="2">
    <location>
        <begin position="352"/>
        <end position="362"/>
    </location>
</feature>
<feature type="compositionally biased region" description="Polar residues" evidence="2">
    <location>
        <begin position="312"/>
        <end position="338"/>
    </location>
</feature>
<evidence type="ECO:0000256" key="2">
    <source>
        <dbReference type="SAM" id="MobiDB-lite"/>
    </source>
</evidence>
<protein>
    <submittedName>
        <fullName evidence="3">Oxysterol-binding protein-related protein 1</fullName>
    </submittedName>
</protein>
<organism evidence="3">
    <name type="scientific">Cacopsylla melanoneura</name>
    <dbReference type="NCBI Taxonomy" id="428564"/>
    <lineage>
        <taxon>Eukaryota</taxon>
        <taxon>Metazoa</taxon>
        <taxon>Ecdysozoa</taxon>
        <taxon>Arthropoda</taxon>
        <taxon>Hexapoda</taxon>
        <taxon>Insecta</taxon>
        <taxon>Pterygota</taxon>
        <taxon>Neoptera</taxon>
        <taxon>Paraneoptera</taxon>
        <taxon>Hemiptera</taxon>
        <taxon>Sternorrhyncha</taxon>
        <taxon>Psylloidea</taxon>
        <taxon>Psyllidae</taxon>
        <taxon>Psyllinae</taxon>
        <taxon>Cacopsylla</taxon>
    </lineage>
</organism>
<feature type="region of interest" description="Disordered" evidence="2">
    <location>
        <begin position="266"/>
        <end position="380"/>
    </location>
</feature>
<evidence type="ECO:0000313" key="3">
    <source>
        <dbReference type="EMBL" id="CAG6661678.1"/>
    </source>
</evidence>
<keyword evidence="1" id="KW-0175">Coiled coil</keyword>
<proteinExistence type="predicted"/>
<dbReference type="EMBL" id="HBUF01200336">
    <property type="protein sequence ID" value="CAG6661678.1"/>
    <property type="molecule type" value="Transcribed_RNA"/>
</dbReference>
<feature type="compositionally biased region" description="Acidic residues" evidence="2">
    <location>
        <begin position="266"/>
        <end position="279"/>
    </location>
</feature>
<name>A0A8D8WIP9_9HEMI</name>
<feature type="coiled-coil region" evidence="1">
    <location>
        <begin position="200"/>
        <end position="227"/>
    </location>
</feature>
<dbReference type="AlphaFoldDB" id="A0A8D8WIP9"/>
<reference evidence="3" key="1">
    <citation type="submission" date="2021-05" db="EMBL/GenBank/DDBJ databases">
        <authorList>
            <person name="Alioto T."/>
            <person name="Alioto T."/>
            <person name="Gomez Garrido J."/>
        </authorList>
    </citation>
    <scope>NUCLEOTIDE SEQUENCE</scope>
</reference>
<feature type="compositionally biased region" description="Low complexity" evidence="2">
    <location>
        <begin position="289"/>
        <end position="311"/>
    </location>
</feature>
<evidence type="ECO:0000256" key="1">
    <source>
        <dbReference type="SAM" id="Coils"/>
    </source>
</evidence>
<sequence length="380" mass="42345">MSIAVSFQAVIEKGVLEYFKNKSDARFGLKRKEFKYLDGAKVLTSHITRAGFNLYFSDGTVHSLSVPLDSKNDVTGEICRQKWVSALKEHIALTSHYLNHRVNYDSDDEDEKAMKPLGSMQDSLCTASAHQKIVESKFKEARDSLQSMNEQLSNSNSDPHISDIVQKLEAVCCSASNMLSSMSHCLTLIQQQEDVRVMLLKQEREKCRVLEEALNVLAQEHHDLEQSIATHMSRSISMASMGSQKFFDLSEDDTFFDAFEAELSDEDTIVSDPDSDSDSDTLQPPPLPGEGTLPLSRSHSSSTINSNSFHTLHSNASHVSRNTSHSNASHVSRNTTRSMRSHHSWRSDDVSQHASESSNASFRSAVGCKQHHSPVDDLQP</sequence>